<gene>
    <name evidence="1" type="ORF">P154DRAFT_394048</name>
</gene>
<name>A0A6A5WVN0_9PLEO</name>
<dbReference type="EMBL" id="ML977566">
    <property type="protein sequence ID" value="KAF2004799.1"/>
    <property type="molecule type" value="Genomic_DNA"/>
</dbReference>
<sequence length="53" mass="5658">ISWPMDGSECFSSNRDAVLKAGRSSACNIEGLRNDSRAMGRGRIEEASAEAVV</sequence>
<feature type="non-terminal residue" evidence="1">
    <location>
        <position position="1"/>
    </location>
</feature>
<organism evidence="1 2">
    <name type="scientific">Amniculicola lignicola CBS 123094</name>
    <dbReference type="NCBI Taxonomy" id="1392246"/>
    <lineage>
        <taxon>Eukaryota</taxon>
        <taxon>Fungi</taxon>
        <taxon>Dikarya</taxon>
        <taxon>Ascomycota</taxon>
        <taxon>Pezizomycotina</taxon>
        <taxon>Dothideomycetes</taxon>
        <taxon>Pleosporomycetidae</taxon>
        <taxon>Pleosporales</taxon>
        <taxon>Amniculicolaceae</taxon>
        <taxon>Amniculicola</taxon>
    </lineage>
</organism>
<evidence type="ECO:0000313" key="1">
    <source>
        <dbReference type="EMBL" id="KAF2004799.1"/>
    </source>
</evidence>
<dbReference type="Proteomes" id="UP000799779">
    <property type="component" value="Unassembled WGS sequence"/>
</dbReference>
<accession>A0A6A5WVN0</accession>
<dbReference type="OrthoDB" id="3768616at2759"/>
<feature type="non-terminal residue" evidence="1">
    <location>
        <position position="53"/>
    </location>
</feature>
<proteinExistence type="predicted"/>
<reference evidence="1" key="1">
    <citation type="journal article" date="2020" name="Stud. Mycol.">
        <title>101 Dothideomycetes genomes: a test case for predicting lifestyles and emergence of pathogens.</title>
        <authorList>
            <person name="Haridas S."/>
            <person name="Albert R."/>
            <person name="Binder M."/>
            <person name="Bloem J."/>
            <person name="Labutti K."/>
            <person name="Salamov A."/>
            <person name="Andreopoulos B."/>
            <person name="Baker S."/>
            <person name="Barry K."/>
            <person name="Bills G."/>
            <person name="Bluhm B."/>
            <person name="Cannon C."/>
            <person name="Castanera R."/>
            <person name="Culley D."/>
            <person name="Daum C."/>
            <person name="Ezra D."/>
            <person name="Gonzalez J."/>
            <person name="Henrissat B."/>
            <person name="Kuo A."/>
            <person name="Liang C."/>
            <person name="Lipzen A."/>
            <person name="Lutzoni F."/>
            <person name="Magnuson J."/>
            <person name="Mondo S."/>
            <person name="Nolan M."/>
            <person name="Ohm R."/>
            <person name="Pangilinan J."/>
            <person name="Park H.-J."/>
            <person name="Ramirez L."/>
            <person name="Alfaro M."/>
            <person name="Sun H."/>
            <person name="Tritt A."/>
            <person name="Yoshinaga Y."/>
            <person name="Zwiers L.-H."/>
            <person name="Turgeon B."/>
            <person name="Goodwin S."/>
            <person name="Spatafora J."/>
            <person name="Crous P."/>
            <person name="Grigoriev I."/>
        </authorList>
    </citation>
    <scope>NUCLEOTIDE SEQUENCE</scope>
    <source>
        <strain evidence="1">CBS 123094</strain>
    </source>
</reference>
<protein>
    <submittedName>
        <fullName evidence="1">Uncharacterized protein</fullName>
    </submittedName>
</protein>
<keyword evidence="2" id="KW-1185">Reference proteome</keyword>
<dbReference type="AlphaFoldDB" id="A0A6A5WVN0"/>
<evidence type="ECO:0000313" key="2">
    <source>
        <dbReference type="Proteomes" id="UP000799779"/>
    </source>
</evidence>